<dbReference type="PROSITE" id="PS00197">
    <property type="entry name" value="2FE2S_FER_1"/>
    <property type="match status" value="1"/>
</dbReference>
<dbReference type="PROSITE" id="PS51085">
    <property type="entry name" value="2FE2S_FER_2"/>
    <property type="match status" value="1"/>
</dbReference>
<evidence type="ECO:0000256" key="5">
    <source>
        <dbReference type="ARBA" id="ARBA00023002"/>
    </source>
</evidence>
<evidence type="ECO:0000256" key="6">
    <source>
        <dbReference type="ARBA" id="ARBA00023004"/>
    </source>
</evidence>
<evidence type="ECO:0000259" key="9">
    <source>
        <dbReference type="PROSITE" id="PS51384"/>
    </source>
</evidence>
<keyword evidence="6" id="KW-0408">Iron</keyword>
<comment type="cofactor">
    <cofactor evidence="1">
        <name>FAD</name>
        <dbReference type="ChEBI" id="CHEBI:57692"/>
    </cofactor>
</comment>
<dbReference type="InterPro" id="IPR012675">
    <property type="entry name" value="Beta-grasp_dom_sf"/>
</dbReference>
<dbReference type="InterPro" id="IPR039261">
    <property type="entry name" value="FNR_nucleotide-bd"/>
</dbReference>
<dbReference type="PRINTS" id="PR00409">
    <property type="entry name" value="PHDIOXRDTASE"/>
</dbReference>
<dbReference type="Pfam" id="PF00111">
    <property type="entry name" value="Fer2"/>
    <property type="match status" value="1"/>
</dbReference>
<dbReference type="GO" id="GO:0016491">
    <property type="term" value="F:oxidoreductase activity"/>
    <property type="evidence" value="ECO:0007669"/>
    <property type="project" value="UniProtKB-KW"/>
</dbReference>
<evidence type="ECO:0008006" key="12">
    <source>
        <dbReference type="Google" id="ProtNLM"/>
    </source>
</evidence>
<dbReference type="InterPro" id="IPR001433">
    <property type="entry name" value="OxRdtase_FAD/NAD-bd"/>
</dbReference>
<evidence type="ECO:0000256" key="2">
    <source>
        <dbReference type="ARBA" id="ARBA00022630"/>
    </source>
</evidence>
<dbReference type="Gene3D" id="3.10.20.30">
    <property type="match status" value="1"/>
</dbReference>
<dbReference type="Pfam" id="PF00175">
    <property type="entry name" value="NAD_binding_1"/>
    <property type="match status" value="1"/>
</dbReference>
<dbReference type="InterPro" id="IPR017938">
    <property type="entry name" value="Riboflavin_synthase-like_b-brl"/>
</dbReference>
<dbReference type="GO" id="GO:0046872">
    <property type="term" value="F:metal ion binding"/>
    <property type="evidence" value="ECO:0007669"/>
    <property type="project" value="UniProtKB-KW"/>
</dbReference>
<dbReference type="InterPro" id="IPR050415">
    <property type="entry name" value="MRET"/>
</dbReference>
<proteinExistence type="predicted"/>
<dbReference type="CDD" id="cd06185">
    <property type="entry name" value="PDR_like"/>
    <property type="match status" value="1"/>
</dbReference>
<feature type="domain" description="FAD-binding FR-type" evidence="9">
    <location>
        <begin position="4"/>
        <end position="106"/>
    </location>
</feature>
<dbReference type="InterPro" id="IPR036010">
    <property type="entry name" value="2Fe-2S_ferredoxin-like_sf"/>
</dbReference>
<dbReference type="RefSeq" id="WP_085254476.1">
    <property type="nucleotide sequence ID" value="NZ_AP022573.1"/>
</dbReference>
<keyword evidence="4" id="KW-0479">Metal-binding</keyword>
<keyword evidence="7" id="KW-0411">Iron-sulfur</keyword>
<keyword evidence="2" id="KW-0285">Flavoprotein</keyword>
<name>A0AAJ3TXK8_9MYCO</name>
<dbReference type="InterPro" id="IPR017927">
    <property type="entry name" value="FAD-bd_FR_type"/>
</dbReference>
<protein>
    <recommendedName>
        <fullName evidence="12">Ferredoxin</fullName>
    </recommendedName>
</protein>
<evidence type="ECO:0000256" key="4">
    <source>
        <dbReference type="ARBA" id="ARBA00022723"/>
    </source>
</evidence>
<dbReference type="InterPro" id="IPR001041">
    <property type="entry name" value="2Fe-2S_ferredoxin-type"/>
</dbReference>
<reference evidence="10 11" key="1">
    <citation type="submission" date="2016-01" db="EMBL/GenBank/DDBJ databases">
        <title>The new phylogeny of the genus Mycobacterium.</title>
        <authorList>
            <person name="Tarcisio F."/>
            <person name="Conor M."/>
            <person name="Antonella G."/>
            <person name="Elisabetta G."/>
            <person name="Giulia F.S."/>
            <person name="Sara T."/>
            <person name="Anna F."/>
            <person name="Clotilde B."/>
            <person name="Roberto B."/>
            <person name="Veronica D.S."/>
            <person name="Fabio R."/>
            <person name="Monica P."/>
            <person name="Olivier J."/>
            <person name="Enrico T."/>
            <person name="Nicola S."/>
        </authorList>
    </citation>
    <scope>NUCLEOTIDE SEQUENCE [LARGE SCALE GENOMIC DNA]</scope>
    <source>
        <strain evidence="10 11">DSM 44616</strain>
    </source>
</reference>
<evidence type="ECO:0000256" key="7">
    <source>
        <dbReference type="ARBA" id="ARBA00023014"/>
    </source>
</evidence>
<sequence>MTAEVDIDVTVVSRRAAADGVISLVLASQTERELPPWRPGAHIDLIVAPGTVRQYSLTGSPDNRREWEIAVQLEAGGRGGSRAVFDTVWPGSTVTIHGPRNHFELQPADRYLFIAGGIGITPIRAMAHFASTRGVDWRLLYGGRTAASMAYAGELVDRFGMRQVVLRPQDTFGLLDLAGFLQHATGDTLVYCCGPEPLLAAAEKICADLGLRLHVERFSPKPLQQGEADQEFDVELTRSGVTVHVPVGVSILSVAERAGALTTSSCEEGTCGSCQTTVLDGTPVHRDSVLSAQERAQGDTMMICVSRARGRLVLDL</sequence>
<gene>
    <name evidence="10" type="ORF">AWC23_06345</name>
</gene>
<feature type="domain" description="2Fe-2S ferredoxin-type" evidence="8">
    <location>
        <begin position="232"/>
        <end position="316"/>
    </location>
</feature>
<dbReference type="Gene3D" id="2.40.30.10">
    <property type="entry name" value="Translation factors"/>
    <property type="match status" value="1"/>
</dbReference>
<dbReference type="AlphaFoldDB" id="A0AAJ3TXK8"/>
<dbReference type="EMBL" id="LQPR01000013">
    <property type="protein sequence ID" value="ORW73701.1"/>
    <property type="molecule type" value="Genomic_DNA"/>
</dbReference>
<keyword evidence="5" id="KW-0560">Oxidoreductase</keyword>
<evidence type="ECO:0000256" key="3">
    <source>
        <dbReference type="ARBA" id="ARBA00022714"/>
    </source>
</evidence>
<dbReference type="PANTHER" id="PTHR47354:SF1">
    <property type="entry name" value="CARNITINE MONOOXYGENASE REDUCTASE SUBUNIT"/>
    <property type="match status" value="1"/>
</dbReference>
<organism evidence="10 11">
    <name type="scientific">Mycobacterium saskatchewanense</name>
    <dbReference type="NCBI Taxonomy" id="220927"/>
    <lineage>
        <taxon>Bacteria</taxon>
        <taxon>Bacillati</taxon>
        <taxon>Actinomycetota</taxon>
        <taxon>Actinomycetes</taxon>
        <taxon>Mycobacteriales</taxon>
        <taxon>Mycobacteriaceae</taxon>
        <taxon>Mycobacterium</taxon>
        <taxon>Mycobacterium simiae complex</taxon>
    </lineage>
</organism>
<evidence type="ECO:0000256" key="1">
    <source>
        <dbReference type="ARBA" id="ARBA00001974"/>
    </source>
</evidence>
<dbReference type="InterPro" id="IPR006058">
    <property type="entry name" value="2Fe2S_fd_BS"/>
</dbReference>
<evidence type="ECO:0000313" key="11">
    <source>
        <dbReference type="Proteomes" id="UP000193387"/>
    </source>
</evidence>
<evidence type="ECO:0000313" key="10">
    <source>
        <dbReference type="EMBL" id="ORW73701.1"/>
    </source>
</evidence>
<dbReference type="Gene3D" id="3.40.50.80">
    <property type="entry name" value="Nucleotide-binding domain of ferredoxin-NADP reductase (FNR) module"/>
    <property type="match status" value="1"/>
</dbReference>
<dbReference type="PANTHER" id="PTHR47354">
    <property type="entry name" value="NADH OXIDOREDUCTASE HCR"/>
    <property type="match status" value="1"/>
</dbReference>
<dbReference type="SUPFAM" id="SSF54292">
    <property type="entry name" value="2Fe-2S ferredoxin-like"/>
    <property type="match status" value="1"/>
</dbReference>
<comment type="caution">
    <text evidence="10">The sequence shown here is derived from an EMBL/GenBank/DDBJ whole genome shotgun (WGS) entry which is preliminary data.</text>
</comment>
<evidence type="ECO:0000259" key="8">
    <source>
        <dbReference type="PROSITE" id="PS51085"/>
    </source>
</evidence>
<dbReference type="GO" id="GO:0051537">
    <property type="term" value="F:2 iron, 2 sulfur cluster binding"/>
    <property type="evidence" value="ECO:0007669"/>
    <property type="project" value="UniProtKB-KW"/>
</dbReference>
<dbReference type="SUPFAM" id="SSF52343">
    <property type="entry name" value="Ferredoxin reductase-like, C-terminal NADP-linked domain"/>
    <property type="match status" value="1"/>
</dbReference>
<dbReference type="SUPFAM" id="SSF63380">
    <property type="entry name" value="Riboflavin synthase domain-like"/>
    <property type="match status" value="1"/>
</dbReference>
<keyword evidence="11" id="KW-1185">Reference proteome</keyword>
<dbReference type="PROSITE" id="PS51384">
    <property type="entry name" value="FAD_FR"/>
    <property type="match status" value="1"/>
</dbReference>
<keyword evidence="3" id="KW-0001">2Fe-2S</keyword>
<dbReference type="Proteomes" id="UP000193387">
    <property type="component" value="Unassembled WGS sequence"/>
</dbReference>
<accession>A0AAJ3TXK8</accession>
<dbReference type="CDD" id="cd00207">
    <property type="entry name" value="fer2"/>
    <property type="match status" value="1"/>
</dbReference>